<dbReference type="RefSeq" id="WP_390300405.1">
    <property type="nucleotide sequence ID" value="NZ_JBHULI010000024.1"/>
</dbReference>
<evidence type="ECO:0000313" key="2">
    <source>
        <dbReference type="Proteomes" id="UP001597460"/>
    </source>
</evidence>
<evidence type="ECO:0000313" key="1">
    <source>
        <dbReference type="EMBL" id="MFD2532184.1"/>
    </source>
</evidence>
<dbReference type="PANTHER" id="PTHR38471">
    <property type="entry name" value="FOUR HELIX BUNDLE PROTEIN"/>
    <property type="match status" value="1"/>
</dbReference>
<dbReference type="EMBL" id="JBHULI010000024">
    <property type="protein sequence ID" value="MFD2532184.1"/>
    <property type="molecule type" value="Genomic_DNA"/>
</dbReference>
<sequence length="114" mass="13395">MKNFKKLILWQRSMELAAEVAKLVSRFPHQKRFTYRDQIVRCSISIPSNIAEGSSRNSRKDFNRFLRISLGSSFELETQLLLLKQNEILDTKILKTAFGYNEEVQKMLQTLLKK</sequence>
<dbReference type="InterPro" id="IPR012657">
    <property type="entry name" value="23S_rRNA-intervening_sequence"/>
</dbReference>
<gene>
    <name evidence="1" type="ORF">ACFSVN_06980</name>
</gene>
<dbReference type="Pfam" id="PF05635">
    <property type="entry name" value="23S_rRNA_IVP"/>
    <property type="match status" value="1"/>
</dbReference>
<reference evidence="2" key="1">
    <citation type="journal article" date="2019" name="Int. J. Syst. Evol. Microbiol.">
        <title>The Global Catalogue of Microorganisms (GCM) 10K type strain sequencing project: providing services to taxonomists for standard genome sequencing and annotation.</title>
        <authorList>
            <consortium name="The Broad Institute Genomics Platform"/>
            <consortium name="The Broad Institute Genome Sequencing Center for Infectious Disease"/>
            <person name="Wu L."/>
            <person name="Ma J."/>
        </authorList>
    </citation>
    <scope>NUCLEOTIDE SEQUENCE [LARGE SCALE GENOMIC DNA]</scope>
    <source>
        <strain evidence="2">KCTC 52042</strain>
    </source>
</reference>
<name>A0ABW5JI59_9BACT</name>
<protein>
    <submittedName>
        <fullName evidence="1">Four helix bundle protein</fullName>
    </submittedName>
</protein>
<dbReference type="Gene3D" id="1.20.1440.60">
    <property type="entry name" value="23S rRNA-intervening sequence"/>
    <property type="match status" value="1"/>
</dbReference>
<dbReference type="InterPro" id="IPR036583">
    <property type="entry name" value="23S_rRNA_IVS_sf"/>
</dbReference>
<comment type="caution">
    <text evidence="1">The sequence shown here is derived from an EMBL/GenBank/DDBJ whole genome shotgun (WGS) entry which is preliminary data.</text>
</comment>
<dbReference type="SUPFAM" id="SSF158446">
    <property type="entry name" value="IVS-encoded protein-like"/>
    <property type="match status" value="1"/>
</dbReference>
<organism evidence="1 2">
    <name type="scientific">Gracilimonas halophila</name>
    <dbReference type="NCBI Taxonomy" id="1834464"/>
    <lineage>
        <taxon>Bacteria</taxon>
        <taxon>Pseudomonadati</taxon>
        <taxon>Balneolota</taxon>
        <taxon>Balneolia</taxon>
        <taxon>Balneolales</taxon>
        <taxon>Balneolaceae</taxon>
        <taxon>Gracilimonas</taxon>
    </lineage>
</organism>
<keyword evidence="2" id="KW-1185">Reference proteome</keyword>
<accession>A0ABW5JI59</accession>
<dbReference type="PANTHER" id="PTHR38471:SF2">
    <property type="entry name" value="FOUR HELIX BUNDLE PROTEIN"/>
    <property type="match status" value="1"/>
</dbReference>
<dbReference type="Proteomes" id="UP001597460">
    <property type="component" value="Unassembled WGS sequence"/>
</dbReference>
<dbReference type="CDD" id="cd16377">
    <property type="entry name" value="23S_rRNA_IVP_like"/>
    <property type="match status" value="1"/>
</dbReference>
<proteinExistence type="predicted"/>
<dbReference type="NCBIfam" id="TIGR02436">
    <property type="entry name" value="four helix bundle protein"/>
    <property type="match status" value="1"/>
</dbReference>